<evidence type="ECO:0000256" key="1">
    <source>
        <dbReference type="RuleBase" id="RU363021"/>
    </source>
</evidence>
<dbReference type="PANTHER" id="PTHR28268">
    <property type="entry name" value="MICOS SUBUNIT MIC26"/>
    <property type="match status" value="1"/>
</dbReference>
<dbReference type="Proteomes" id="UP000054988">
    <property type="component" value="Unassembled WGS sequence"/>
</dbReference>
<dbReference type="PANTHER" id="PTHR28268:SF1">
    <property type="entry name" value="MICOS SUBUNIT MIC26"/>
    <property type="match status" value="1"/>
</dbReference>
<dbReference type="GO" id="GO:0061617">
    <property type="term" value="C:MICOS complex"/>
    <property type="evidence" value="ECO:0007669"/>
    <property type="project" value="UniProtKB-UniRule"/>
</dbReference>
<protein>
    <recommendedName>
        <fullName evidence="1">MICOS complex subunit</fullName>
    </recommendedName>
</protein>
<keyword evidence="1" id="KW-0496">Mitochondrion</keyword>
<organism evidence="3 4">
    <name type="scientific">Moniliophthora roreri</name>
    <name type="common">Frosty pod rot fungus</name>
    <name type="synonym">Monilia roreri</name>
    <dbReference type="NCBI Taxonomy" id="221103"/>
    <lineage>
        <taxon>Eukaryota</taxon>
        <taxon>Fungi</taxon>
        <taxon>Dikarya</taxon>
        <taxon>Basidiomycota</taxon>
        <taxon>Agaricomycotina</taxon>
        <taxon>Agaricomycetes</taxon>
        <taxon>Agaricomycetidae</taxon>
        <taxon>Agaricales</taxon>
        <taxon>Marasmiineae</taxon>
        <taxon>Marasmiaceae</taxon>
        <taxon>Moniliophthora</taxon>
    </lineage>
</organism>
<keyword evidence="1" id="KW-0999">Mitochondrion inner membrane</keyword>
<accession>A0A0W0EV99</accession>
<evidence type="ECO:0000313" key="3">
    <source>
        <dbReference type="EMBL" id="KTB27998.1"/>
    </source>
</evidence>
<comment type="caution">
    <text evidence="3">The sequence shown here is derived from an EMBL/GenBank/DDBJ whole genome shotgun (WGS) entry which is preliminary data.</text>
</comment>
<comment type="subunit">
    <text evidence="1">Component of the mitochondrial contact site and cristae organizing system (MICOS) complex.</text>
</comment>
<name>A0A0W0EV99_MONRR</name>
<dbReference type="EMBL" id="LATX01002508">
    <property type="protein sequence ID" value="KTB27998.1"/>
    <property type="molecule type" value="Genomic_DNA"/>
</dbReference>
<gene>
    <name evidence="3" type="ORF">WG66_19418</name>
</gene>
<comment type="function">
    <text evidence="1">Component of the MICOS complex, a large protein complex of the mitochondrial inner membrane that plays crucial roles in the maintenance of crista junctions, inner membrane architecture, and formation of contact sites to the outer membrane.</text>
</comment>
<evidence type="ECO:0000313" key="4">
    <source>
        <dbReference type="Proteomes" id="UP000054988"/>
    </source>
</evidence>
<dbReference type="eggNOG" id="ENOG502T0AE">
    <property type="taxonomic scope" value="Eukaryota"/>
</dbReference>
<dbReference type="InterPro" id="IPR033181">
    <property type="entry name" value="Mic26_fungi"/>
</dbReference>
<dbReference type="GO" id="GO:0042407">
    <property type="term" value="P:cristae formation"/>
    <property type="evidence" value="ECO:0007669"/>
    <property type="project" value="InterPro"/>
</dbReference>
<reference evidence="3 4" key="1">
    <citation type="submission" date="2015-12" db="EMBL/GenBank/DDBJ databases">
        <title>Draft genome sequence of Moniliophthora roreri, the causal agent of frosty pod rot of cacao.</title>
        <authorList>
            <person name="Aime M.C."/>
            <person name="Diaz-Valderrama J.R."/>
            <person name="Kijpornyongpan T."/>
            <person name="Phillips-Mora W."/>
        </authorList>
    </citation>
    <scope>NUCLEOTIDE SEQUENCE [LARGE SCALE GENOMIC DNA]</scope>
    <source>
        <strain evidence="3 4">MCA 2952</strain>
    </source>
</reference>
<dbReference type="InterPro" id="IPR019166">
    <property type="entry name" value="MIC26/MIC27"/>
</dbReference>
<dbReference type="AlphaFoldDB" id="A0A0W0EV99"/>
<evidence type="ECO:0000256" key="2">
    <source>
        <dbReference type="SAM" id="Coils"/>
    </source>
</evidence>
<sequence length="701" mass="76768">MYRLPKAARAAPFLAAGVAATLSTPLDREKLPIYPQPDTEILVQEVPSELERQIGTARKSLTATYREAHGYVQDLVSRWIGVERAVEHRVKAIISPEESLTPGILYVGVATLSGSILARNRALPLRILLPPVLLALSANHFLPKTTSNLTGYLSDLEDTYLPTLAGKHNIANAHTRMTWERIKNATKSGREGLDKGVVGVLERVQEATGLKLKETLGLEKQVEGKIMQAVKAAEVKFEDTKKVAEEKVREVRDVELEKAKEKVVEAEKVVEEKAVEVKAAAEEKAEEVRKAAEEKVEIVEKVEKKNEEPPKRLGIASSNPSVIGPTAVIAYTAERPKPMLYLYWTIIFNTLTSFFFHSSANATPIPCFANSSITTLESLISCFDTFTVTEGFYSEETYAKAQPAPAESAAWIQAVRSMLNSASGDCTLITVPDILASSYTITPFLNQYCVLHELDSSEGVYIKGWGLMVVPLASTTLTLPNVHISTPHPIFDLHTPQQAAALFAGAGVRSLLVSGRIRTALLNQTDCIHPSGNGTVYYKTDPAHDDKEPFVVASKEIYRYQHAKGEGVFIQMHGKGASSCPQDTMFLSSGLGRSTSSLTWYTTSPGPTLPIRHLQQNLRTTFPEWNISLPTDSECDLTATTNVVGRYINGVEESRVCVEGATADSATGEFIHIEQAIVARGQEAYERWLNVLVETFGRGGS</sequence>
<proteinExistence type="predicted"/>
<keyword evidence="1" id="KW-0472">Membrane</keyword>
<keyword evidence="2" id="KW-0175">Coiled coil</keyword>
<feature type="coiled-coil region" evidence="2">
    <location>
        <begin position="256"/>
        <end position="308"/>
    </location>
</feature>
<dbReference type="Pfam" id="PF09769">
    <property type="entry name" value="ApoO"/>
    <property type="match status" value="1"/>
</dbReference>
<comment type="subcellular location">
    <subcellularLocation>
        <location evidence="1">Mitochondrion inner membrane</location>
    </subcellularLocation>
</comment>
<dbReference type="GO" id="GO:0044284">
    <property type="term" value="C:mitochondrial crista junction"/>
    <property type="evidence" value="ECO:0007669"/>
    <property type="project" value="TreeGrafter"/>
</dbReference>